<accession>A0A9K3MV38</accession>
<dbReference type="EMBL" id="MNCJ02000327">
    <property type="protein sequence ID" value="KAF5777095.1"/>
    <property type="molecule type" value="Genomic_DNA"/>
</dbReference>
<evidence type="ECO:0000313" key="1">
    <source>
        <dbReference type="EMBL" id="KAF5777095.1"/>
    </source>
</evidence>
<name>A0A9K3MV38_HELAN</name>
<dbReference type="Proteomes" id="UP000215914">
    <property type="component" value="Unassembled WGS sequence"/>
</dbReference>
<reference evidence="1" key="2">
    <citation type="submission" date="2020-06" db="EMBL/GenBank/DDBJ databases">
        <title>Helianthus annuus Genome sequencing and assembly Release 2.</title>
        <authorList>
            <person name="Gouzy J."/>
            <person name="Langlade N."/>
            <person name="Munos S."/>
        </authorList>
    </citation>
    <scope>NUCLEOTIDE SEQUENCE</scope>
    <source>
        <tissue evidence="1">Leaves</tissue>
    </source>
</reference>
<dbReference type="AlphaFoldDB" id="A0A9K3MV38"/>
<proteinExistence type="predicted"/>
<comment type="caution">
    <text evidence="1">The sequence shown here is derived from an EMBL/GenBank/DDBJ whole genome shotgun (WGS) entry which is preliminary data.</text>
</comment>
<evidence type="ECO:0000313" key="2">
    <source>
        <dbReference type="Proteomes" id="UP000215914"/>
    </source>
</evidence>
<reference evidence="1" key="1">
    <citation type="journal article" date="2017" name="Nature">
        <title>The sunflower genome provides insights into oil metabolism, flowering and Asterid evolution.</title>
        <authorList>
            <person name="Badouin H."/>
            <person name="Gouzy J."/>
            <person name="Grassa C.J."/>
            <person name="Murat F."/>
            <person name="Staton S.E."/>
            <person name="Cottret L."/>
            <person name="Lelandais-Briere C."/>
            <person name="Owens G.L."/>
            <person name="Carrere S."/>
            <person name="Mayjonade B."/>
            <person name="Legrand L."/>
            <person name="Gill N."/>
            <person name="Kane N.C."/>
            <person name="Bowers J.E."/>
            <person name="Hubner S."/>
            <person name="Bellec A."/>
            <person name="Berard A."/>
            <person name="Berges H."/>
            <person name="Blanchet N."/>
            <person name="Boniface M.C."/>
            <person name="Brunel D."/>
            <person name="Catrice O."/>
            <person name="Chaidir N."/>
            <person name="Claudel C."/>
            <person name="Donnadieu C."/>
            <person name="Faraut T."/>
            <person name="Fievet G."/>
            <person name="Helmstetter N."/>
            <person name="King M."/>
            <person name="Knapp S.J."/>
            <person name="Lai Z."/>
            <person name="Le Paslier M.C."/>
            <person name="Lippi Y."/>
            <person name="Lorenzon L."/>
            <person name="Mandel J.R."/>
            <person name="Marage G."/>
            <person name="Marchand G."/>
            <person name="Marquand E."/>
            <person name="Bret-Mestries E."/>
            <person name="Morien E."/>
            <person name="Nambeesan S."/>
            <person name="Nguyen T."/>
            <person name="Pegot-Espagnet P."/>
            <person name="Pouilly N."/>
            <person name="Raftis F."/>
            <person name="Sallet E."/>
            <person name="Schiex T."/>
            <person name="Thomas J."/>
            <person name="Vandecasteele C."/>
            <person name="Vares D."/>
            <person name="Vear F."/>
            <person name="Vautrin S."/>
            <person name="Crespi M."/>
            <person name="Mangin B."/>
            <person name="Burke J.M."/>
            <person name="Salse J."/>
            <person name="Munos S."/>
            <person name="Vincourt P."/>
            <person name="Rieseberg L.H."/>
            <person name="Langlade N.B."/>
        </authorList>
    </citation>
    <scope>NUCLEOTIDE SEQUENCE</scope>
    <source>
        <tissue evidence="1">Leaves</tissue>
    </source>
</reference>
<protein>
    <submittedName>
        <fullName evidence="1">Uncharacterized protein</fullName>
    </submittedName>
</protein>
<dbReference type="Gramene" id="mRNA:HanXRQr2_Chr12g0531601">
    <property type="protein sequence ID" value="mRNA:HanXRQr2_Chr12g0531601"/>
    <property type="gene ID" value="HanXRQr2_Chr12g0531601"/>
</dbReference>
<organism evidence="1 2">
    <name type="scientific">Helianthus annuus</name>
    <name type="common">Common sunflower</name>
    <dbReference type="NCBI Taxonomy" id="4232"/>
    <lineage>
        <taxon>Eukaryota</taxon>
        <taxon>Viridiplantae</taxon>
        <taxon>Streptophyta</taxon>
        <taxon>Embryophyta</taxon>
        <taxon>Tracheophyta</taxon>
        <taxon>Spermatophyta</taxon>
        <taxon>Magnoliopsida</taxon>
        <taxon>eudicotyledons</taxon>
        <taxon>Gunneridae</taxon>
        <taxon>Pentapetalae</taxon>
        <taxon>asterids</taxon>
        <taxon>campanulids</taxon>
        <taxon>Asterales</taxon>
        <taxon>Asteraceae</taxon>
        <taxon>Asteroideae</taxon>
        <taxon>Heliantheae alliance</taxon>
        <taxon>Heliantheae</taxon>
        <taxon>Helianthus</taxon>
    </lineage>
</organism>
<gene>
    <name evidence="1" type="ORF">HanXRQr2_Chr12g0531601</name>
</gene>
<sequence length="45" mass="5328">MKTDSLWFILKKILHEEDDEPDIEEKAEVFVRNQGKIRSVPTKTI</sequence>
<keyword evidence="2" id="KW-1185">Reference proteome</keyword>